<dbReference type="Proteomes" id="UP000613160">
    <property type="component" value="Unassembled WGS sequence"/>
</dbReference>
<evidence type="ECO:0000256" key="7">
    <source>
        <dbReference type="ARBA" id="ARBA00023098"/>
    </source>
</evidence>
<keyword evidence="2" id="KW-0444">Lipid biosynthesis</keyword>
<evidence type="ECO:0000256" key="5">
    <source>
        <dbReference type="ARBA" id="ARBA00023002"/>
    </source>
</evidence>
<dbReference type="InterPro" id="IPR016205">
    <property type="entry name" value="Glycerol_DH"/>
</dbReference>
<evidence type="ECO:0000313" key="10">
    <source>
        <dbReference type="EMBL" id="GGD10186.1"/>
    </source>
</evidence>
<dbReference type="GO" id="GO:0016614">
    <property type="term" value="F:oxidoreductase activity, acting on CH-OH group of donors"/>
    <property type="evidence" value="ECO:0007669"/>
    <property type="project" value="InterPro"/>
</dbReference>
<dbReference type="Gene3D" id="1.20.1090.10">
    <property type="entry name" value="Dehydroquinate synthase-like - alpha domain"/>
    <property type="match status" value="1"/>
</dbReference>
<dbReference type="PANTHER" id="PTHR43616">
    <property type="entry name" value="GLYCEROL DEHYDROGENASE"/>
    <property type="match status" value="1"/>
</dbReference>
<evidence type="ECO:0000256" key="3">
    <source>
        <dbReference type="ARBA" id="ARBA00022723"/>
    </source>
</evidence>
<evidence type="ECO:0000313" key="11">
    <source>
        <dbReference type="Proteomes" id="UP000613160"/>
    </source>
</evidence>
<dbReference type="PANTHER" id="PTHR43616:SF5">
    <property type="entry name" value="GLYCEROL DEHYDROGENASE 1"/>
    <property type="match status" value="1"/>
</dbReference>
<keyword evidence="5" id="KW-0560">Oxidoreductase</keyword>
<keyword evidence="8" id="KW-0594">Phospholipid biosynthesis</keyword>
<keyword evidence="6" id="KW-0520">NAD</keyword>
<name>A0A916XTU8_9HYPH</name>
<gene>
    <name evidence="10" type="ORF">GCM10011335_11320</name>
</gene>
<dbReference type="Pfam" id="PF13685">
    <property type="entry name" value="Fe-ADH_2"/>
    <property type="match status" value="1"/>
</dbReference>
<organism evidence="10 11">
    <name type="scientific">Aureimonas glaciei</name>
    <dbReference type="NCBI Taxonomy" id="1776957"/>
    <lineage>
        <taxon>Bacteria</taxon>
        <taxon>Pseudomonadati</taxon>
        <taxon>Pseudomonadota</taxon>
        <taxon>Alphaproteobacteria</taxon>
        <taxon>Hyphomicrobiales</taxon>
        <taxon>Aurantimonadaceae</taxon>
        <taxon>Aureimonas</taxon>
    </lineage>
</organism>
<sequence>MPSSLTGRDGAAAPSGGWTADIDDFVAGRWINPVTGTPARVPYESIVIEDSLAGREADLVASMRLGERLAIVADEATFDVMGGRIERALKHLSPTVIVLKRPHADMAEAAALKEKLAGFDGAVAVGSGTINDLVKFVTAADGRRYCVFGTAASMNGYTSTTASMTLESGLKVSLPAHAPVGFFADLTVSAEAPVRLSAAGFGDCLARSVAQIDWWFSHRLLGTPYFQMPYTIQEKDEAELNARAAGIAGHEVAANGYLHRVLTLCGLGISFTGVSNHGSMGEHQISHYIDCFAGDRHPGTLHGQQVGVASLTMARLQQEMLASDVAPVVRPTVIDEAGMIARMGPAIAAECLAEYRKKALDDAGAAALNARLETLWPDLRRELTAFAIPVPEMRRLLAAAGGAVTAAELGVPTDFYREAVLHCREMRNRFSMLDVADDAGLLRDFVAGEA</sequence>
<dbReference type="InterPro" id="IPR032837">
    <property type="entry name" value="G1PDH"/>
</dbReference>
<reference evidence="10" key="2">
    <citation type="submission" date="2020-09" db="EMBL/GenBank/DDBJ databases">
        <authorList>
            <person name="Sun Q."/>
            <person name="Zhou Y."/>
        </authorList>
    </citation>
    <scope>NUCLEOTIDE SEQUENCE</scope>
    <source>
        <strain evidence="10">CGMCC 1.15493</strain>
    </source>
</reference>
<accession>A0A916XTU8</accession>
<evidence type="ECO:0000256" key="1">
    <source>
        <dbReference type="ARBA" id="ARBA00022490"/>
    </source>
</evidence>
<dbReference type="GO" id="GO:0046872">
    <property type="term" value="F:metal ion binding"/>
    <property type="evidence" value="ECO:0007669"/>
    <property type="project" value="UniProtKB-KW"/>
</dbReference>
<keyword evidence="1" id="KW-0963">Cytoplasm</keyword>
<reference evidence="10" key="1">
    <citation type="journal article" date="2014" name="Int. J. Syst. Evol. Microbiol.">
        <title>Complete genome sequence of Corynebacterium casei LMG S-19264T (=DSM 44701T), isolated from a smear-ripened cheese.</title>
        <authorList>
            <consortium name="US DOE Joint Genome Institute (JGI-PGF)"/>
            <person name="Walter F."/>
            <person name="Albersmeier A."/>
            <person name="Kalinowski J."/>
            <person name="Ruckert C."/>
        </authorList>
    </citation>
    <scope>NUCLEOTIDE SEQUENCE</scope>
    <source>
        <strain evidence="10">CGMCC 1.15493</strain>
    </source>
</reference>
<dbReference type="RefSeq" id="WP_188849591.1">
    <property type="nucleotide sequence ID" value="NZ_BMJJ01000002.1"/>
</dbReference>
<keyword evidence="3" id="KW-0479">Metal-binding</keyword>
<dbReference type="GO" id="GO:0008654">
    <property type="term" value="P:phospholipid biosynthetic process"/>
    <property type="evidence" value="ECO:0007669"/>
    <property type="project" value="UniProtKB-KW"/>
</dbReference>
<proteinExistence type="predicted"/>
<evidence type="ECO:0000256" key="8">
    <source>
        <dbReference type="ARBA" id="ARBA00023209"/>
    </source>
</evidence>
<protein>
    <submittedName>
        <fullName evidence="10">3-dehydroquinate synthase</fullName>
    </submittedName>
</protein>
<keyword evidence="7" id="KW-0443">Lipid metabolism</keyword>
<keyword evidence="11" id="KW-1185">Reference proteome</keyword>
<evidence type="ECO:0000256" key="2">
    <source>
        <dbReference type="ARBA" id="ARBA00022516"/>
    </source>
</evidence>
<evidence type="ECO:0000256" key="9">
    <source>
        <dbReference type="ARBA" id="ARBA00023264"/>
    </source>
</evidence>
<evidence type="ECO:0000256" key="6">
    <source>
        <dbReference type="ARBA" id="ARBA00023027"/>
    </source>
</evidence>
<keyword evidence="9" id="KW-1208">Phospholipid metabolism</keyword>
<dbReference type="SUPFAM" id="SSF56796">
    <property type="entry name" value="Dehydroquinate synthase-like"/>
    <property type="match status" value="1"/>
</dbReference>
<dbReference type="AlphaFoldDB" id="A0A916XTU8"/>
<evidence type="ECO:0000256" key="4">
    <source>
        <dbReference type="ARBA" id="ARBA00022857"/>
    </source>
</evidence>
<dbReference type="EMBL" id="BMJJ01000002">
    <property type="protein sequence ID" value="GGD10186.1"/>
    <property type="molecule type" value="Genomic_DNA"/>
</dbReference>
<keyword evidence="4" id="KW-0521">NADP</keyword>
<dbReference type="Gene3D" id="3.40.50.1970">
    <property type="match status" value="1"/>
</dbReference>
<comment type="caution">
    <text evidence="10">The sequence shown here is derived from an EMBL/GenBank/DDBJ whole genome shotgun (WGS) entry which is preliminary data.</text>
</comment>